<dbReference type="GO" id="GO:0004826">
    <property type="term" value="F:phenylalanine-tRNA ligase activity"/>
    <property type="evidence" value="ECO:0007669"/>
    <property type="project" value="UniProtKB-UniRule"/>
</dbReference>
<dbReference type="Pfam" id="PF03147">
    <property type="entry name" value="FDX-ACB"/>
    <property type="match status" value="1"/>
</dbReference>
<name>A0A1H3YQE4_9GAMM</name>
<evidence type="ECO:0000256" key="15">
    <source>
        <dbReference type="HAMAP-Rule" id="MF_00283"/>
    </source>
</evidence>
<keyword evidence="5 16" id="KW-0820">tRNA-binding</keyword>
<evidence type="ECO:0000256" key="4">
    <source>
        <dbReference type="ARBA" id="ARBA00022490"/>
    </source>
</evidence>
<dbReference type="SUPFAM" id="SSF46955">
    <property type="entry name" value="Putative DNA-binding domain"/>
    <property type="match status" value="1"/>
</dbReference>
<dbReference type="FunFam" id="3.30.930.10:FF:000022">
    <property type="entry name" value="Phenylalanine--tRNA ligase beta subunit"/>
    <property type="match status" value="1"/>
</dbReference>
<dbReference type="AlphaFoldDB" id="A0A1H3YQE4"/>
<evidence type="ECO:0000256" key="2">
    <source>
        <dbReference type="ARBA" id="ARBA00008653"/>
    </source>
</evidence>
<dbReference type="InterPro" id="IPR005121">
    <property type="entry name" value="Fdx_antiC-bd"/>
</dbReference>
<dbReference type="GO" id="GO:0000287">
    <property type="term" value="F:magnesium ion binding"/>
    <property type="evidence" value="ECO:0007669"/>
    <property type="project" value="UniProtKB-UniRule"/>
</dbReference>
<evidence type="ECO:0000259" key="17">
    <source>
        <dbReference type="PROSITE" id="PS50886"/>
    </source>
</evidence>
<dbReference type="Gene3D" id="3.30.70.380">
    <property type="entry name" value="Ferrodoxin-fold anticodon-binding domain"/>
    <property type="match status" value="1"/>
</dbReference>
<proteinExistence type="inferred from homology"/>
<feature type="binding site" evidence="15">
    <location>
        <position position="464"/>
    </location>
    <ligand>
        <name>Mg(2+)</name>
        <dbReference type="ChEBI" id="CHEBI:18420"/>
        <note>shared with alpha subunit</note>
    </ligand>
</feature>
<dbReference type="InterPro" id="IPR045060">
    <property type="entry name" value="Phe-tRNA-ligase_IIc_bsu"/>
</dbReference>
<dbReference type="InterPro" id="IPR005147">
    <property type="entry name" value="tRNA_synthase_B5-dom"/>
</dbReference>
<evidence type="ECO:0000259" key="18">
    <source>
        <dbReference type="PROSITE" id="PS51447"/>
    </source>
</evidence>
<dbReference type="RefSeq" id="WP_093065985.1">
    <property type="nucleotide sequence ID" value="NZ_FNQP01000004.1"/>
</dbReference>
<keyword evidence="6 15" id="KW-0436">Ligase</keyword>
<protein>
    <recommendedName>
        <fullName evidence="15">Phenylalanine--tRNA ligase beta subunit</fullName>
        <ecNumber evidence="15">6.1.1.20</ecNumber>
    </recommendedName>
    <alternativeName>
        <fullName evidence="15">Phenylalanyl-tRNA synthetase beta subunit</fullName>
        <shortName evidence="15">PheRS</shortName>
    </alternativeName>
</protein>
<gene>
    <name evidence="15" type="primary">pheT</name>
    <name evidence="20" type="ORF">SAMN05660964_00992</name>
</gene>
<dbReference type="NCBIfam" id="NF045760">
    <property type="entry name" value="YtpR"/>
    <property type="match status" value="1"/>
</dbReference>
<evidence type="ECO:0000256" key="9">
    <source>
        <dbReference type="ARBA" id="ARBA00022840"/>
    </source>
</evidence>
<reference evidence="20 21" key="1">
    <citation type="submission" date="2016-10" db="EMBL/GenBank/DDBJ databases">
        <authorList>
            <person name="de Groot N.N."/>
        </authorList>
    </citation>
    <scope>NUCLEOTIDE SEQUENCE [LARGE SCALE GENOMIC DNA]</scope>
    <source>
        <strain evidence="20 21">DSM 21228</strain>
    </source>
</reference>
<dbReference type="InterPro" id="IPR041616">
    <property type="entry name" value="PheRS_beta_core"/>
</dbReference>
<keyword evidence="7 15" id="KW-0479">Metal-binding</keyword>
<evidence type="ECO:0000256" key="13">
    <source>
        <dbReference type="ARBA" id="ARBA00023146"/>
    </source>
</evidence>
<dbReference type="FunFam" id="3.30.70.380:FF:000001">
    <property type="entry name" value="Phenylalanine--tRNA ligase beta subunit"/>
    <property type="match status" value="1"/>
</dbReference>
<evidence type="ECO:0000256" key="8">
    <source>
        <dbReference type="ARBA" id="ARBA00022741"/>
    </source>
</evidence>
<dbReference type="Pfam" id="PF03483">
    <property type="entry name" value="B3_4"/>
    <property type="match status" value="1"/>
</dbReference>
<dbReference type="HAMAP" id="MF_00283">
    <property type="entry name" value="Phe_tRNA_synth_beta1"/>
    <property type="match status" value="1"/>
</dbReference>
<dbReference type="PANTHER" id="PTHR10947">
    <property type="entry name" value="PHENYLALANYL-TRNA SYNTHETASE BETA CHAIN AND LEUCINE-RICH REPEAT-CONTAINING PROTEIN 47"/>
    <property type="match status" value="1"/>
</dbReference>
<dbReference type="PROSITE" id="PS50886">
    <property type="entry name" value="TRBD"/>
    <property type="match status" value="1"/>
</dbReference>
<dbReference type="Proteomes" id="UP000199397">
    <property type="component" value="Unassembled WGS sequence"/>
</dbReference>
<evidence type="ECO:0000256" key="6">
    <source>
        <dbReference type="ARBA" id="ARBA00022598"/>
    </source>
</evidence>
<dbReference type="InterPro" id="IPR002547">
    <property type="entry name" value="tRNA-bd_dom"/>
</dbReference>
<dbReference type="Pfam" id="PF17759">
    <property type="entry name" value="tRNA_synthFbeta"/>
    <property type="match status" value="1"/>
</dbReference>
<evidence type="ECO:0000256" key="16">
    <source>
        <dbReference type="PROSITE-ProRule" id="PRU00209"/>
    </source>
</evidence>
<evidence type="ECO:0000256" key="11">
    <source>
        <dbReference type="ARBA" id="ARBA00022884"/>
    </source>
</evidence>
<keyword evidence="12 15" id="KW-0648">Protein biosynthesis</keyword>
<dbReference type="InterPro" id="IPR045864">
    <property type="entry name" value="aa-tRNA-synth_II/BPL/LPL"/>
</dbReference>
<dbReference type="CDD" id="cd00769">
    <property type="entry name" value="PheRS_beta_core"/>
    <property type="match status" value="1"/>
</dbReference>
<evidence type="ECO:0000256" key="1">
    <source>
        <dbReference type="ARBA" id="ARBA00004496"/>
    </source>
</evidence>
<keyword evidence="4 15" id="KW-0963">Cytoplasm</keyword>
<dbReference type="InterPro" id="IPR009061">
    <property type="entry name" value="DNA-bd_dom_put_sf"/>
</dbReference>
<keyword evidence="11 16" id="KW-0694">RNA-binding</keyword>
<dbReference type="GO" id="GO:0006432">
    <property type="term" value="P:phenylalanyl-tRNA aminoacylation"/>
    <property type="evidence" value="ECO:0007669"/>
    <property type="project" value="UniProtKB-UniRule"/>
</dbReference>
<evidence type="ECO:0000256" key="7">
    <source>
        <dbReference type="ARBA" id="ARBA00022723"/>
    </source>
</evidence>
<dbReference type="EC" id="6.1.1.20" evidence="15"/>
<dbReference type="NCBIfam" id="TIGR00472">
    <property type="entry name" value="pheT_bact"/>
    <property type="match status" value="1"/>
</dbReference>
<sequence length="795" mass="86787">MKVSEKWLREWIDTPLALDAIADKLTMSGCEVEARDPVATAFTNIVVGHVVEREKHPDADKLSVCKVDNGRGEILQIVCGASNVRAGIKVPLALIGAVLPLPDGADLKIKKGKLRGVESFGMLCSSTELGMSDKSDGLLELPDDAPVGMDIREYLKLDDEVIELAITANRGDCMSMIGVARETSLVMDVPLNVPEIPEQTAQHTDTFPVALQATDACPRYVGRIIRNINPQAATPVWMQEKLRRAGVRSISATVDVTNYVLLELGQPMHAFDLDTLQGGIVVRYANAGETLKLLDGQTATLRNDTLVIADAAQPVAMAGIMGGEPTSVTYATRNVFLESAHFRPANIMGKARSYGLQTDSSARFERGVDPDMPVKAMERATQLIVSICGGEVGTLVDTLADASVLQRKAILLRPERIRRVLGVTMDAATVEGVLARLSCTFTSNDAGWQVQAPLARFDLNIEEDLIEELARVRGYDSIPAELRPRAPRITQPSETAVRRETLRHTLVARGYQEAVTFSFVDPKMEQILAPATDSIALANPISADLGVMRSTLWSGLLRAVTYNVNRQQSRVRLFEIGPAFAQSEDGKPVQKNMLSGVLTGNLYPEQWGQVNRPVDFYDLKGDVETLLEQVTGTRFHFAPVAHAALHPGQSAQIMTDTAVVGWMGMLHPQLEENLGLGQPVYLFELDMSVLMQRTLPKYQAISKFPAIHRDLALLVREDTLAVALENAVKKAAIPQLISYYLFDIYAGKGIPDGQKSVALSLILQDFSRTLEDAEINRIIDAVVASLQKDVGAVLR</sequence>
<dbReference type="Pfam" id="PF03484">
    <property type="entry name" value="B5"/>
    <property type="match status" value="1"/>
</dbReference>
<dbReference type="Gene3D" id="2.40.50.140">
    <property type="entry name" value="Nucleic acid-binding proteins"/>
    <property type="match status" value="1"/>
</dbReference>
<evidence type="ECO:0000313" key="21">
    <source>
        <dbReference type="Proteomes" id="UP000199397"/>
    </source>
</evidence>
<dbReference type="OrthoDB" id="9805455at2"/>
<evidence type="ECO:0000256" key="12">
    <source>
        <dbReference type="ARBA" id="ARBA00022917"/>
    </source>
</evidence>
<dbReference type="GO" id="GO:0000049">
    <property type="term" value="F:tRNA binding"/>
    <property type="evidence" value="ECO:0007669"/>
    <property type="project" value="UniProtKB-UniRule"/>
</dbReference>
<dbReference type="InterPro" id="IPR005146">
    <property type="entry name" value="B3/B4_tRNA-bd"/>
</dbReference>
<organism evidence="20 21">
    <name type="scientific">Thiothrix caldifontis</name>
    <dbReference type="NCBI Taxonomy" id="525918"/>
    <lineage>
        <taxon>Bacteria</taxon>
        <taxon>Pseudomonadati</taxon>
        <taxon>Pseudomonadota</taxon>
        <taxon>Gammaproteobacteria</taxon>
        <taxon>Thiotrichales</taxon>
        <taxon>Thiotrichaceae</taxon>
        <taxon>Thiothrix</taxon>
    </lineage>
</organism>
<dbReference type="PANTHER" id="PTHR10947:SF0">
    <property type="entry name" value="PHENYLALANINE--TRNA LIGASE BETA SUBUNIT"/>
    <property type="match status" value="1"/>
</dbReference>
<evidence type="ECO:0000313" key="20">
    <source>
        <dbReference type="EMBL" id="SEA13234.1"/>
    </source>
</evidence>
<dbReference type="InterPro" id="IPR020825">
    <property type="entry name" value="Phe-tRNA_synthase-like_B3/B4"/>
</dbReference>
<dbReference type="FunFam" id="3.50.40.10:FF:000001">
    <property type="entry name" value="Phenylalanine--tRNA ligase beta subunit"/>
    <property type="match status" value="1"/>
</dbReference>
<comment type="catalytic activity">
    <reaction evidence="14 15">
        <text>tRNA(Phe) + L-phenylalanine + ATP = L-phenylalanyl-tRNA(Phe) + AMP + diphosphate + H(+)</text>
        <dbReference type="Rhea" id="RHEA:19413"/>
        <dbReference type="Rhea" id="RHEA-COMP:9668"/>
        <dbReference type="Rhea" id="RHEA-COMP:9699"/>
        <dbReference type="ChEBI" id="CHEBI:15378"/>
        <dbReference type="ChEBI" id="CHEBI:30616"/>
        <dbReference type="ChEBI" id="CHEBI:33019"/>
        <dbReference type="ChEBI" id="CHEBI:58095"/>
        <dbReference type="ChEBI" id="CHEBI:78442"/>
        <dbReference type="ChEBI" id="CHEBI:78531"/>
        <dbReference type="ChEBI" id="CHEBI:456215"/>
        <dbReference type="EC" id="6.1.1.20"/>
    </reaction>
</comment>
<dbReference type="EMBL" id="FNQP01000004">
    <property type="protein sequence ID" value="SEA13234.1"/>
    <property type="molecule type" value="Genomic_DNA"/>
</dbReference>
<dbReference type="Gene3D" id="3.30.56.10">
    <property type="match status" value="2"/>
</dbReference>
<dbReference type="InterPro" id="IPR036690">
    <property type="entry name" value="Fdx_antiC-bd_sf"/>
</dbReference>
<dbReference type="SMART" id="SM00874">
    <property type="entry name" value="B5"/>
    <property type="match status" value="1"/>
</dbReference>
<evidence type="ECO:0000256" key="14">
    <source>
        <dbReference type="ARBA" id="ARBA00049255"/>
    </source>
</evidence>
<keyword evidence="13 15" id="KW-0030">Aminoacyl-tRNA synthetase</keyword>
<dbReference type="GO" id="GO:0005524">
    <property type="term" value="F:ATP binding"/>
    <property type="evidence" value="ECO:0007669"/>
    <property type="project" value="UniProtKB-UniRule"/>
</dbReference>
<feature type="domain" description="FDX-ACB" evidence="18">
    <location>
        <begin position="702"/>
        <end position="795"/>
    </location>
</feature>
<dbReference type="InterPro" id="IPR012340">
    <property type="entry name" value="NA-bd_OB-fold"/>
</dbReference>
<evidence type="ECO:0000256" key="10">
    <source>
        <dbReference type="ARBA" id="ARBA00022842"/>
    </source>
</evidence>
<dbReference type="GO" id="GO:0009328">
    <property type="term" value="C:phenylalanine-tRNA ligase complex"/>
    <property type="evidence" value="ECO:0007669"/>
    <property type="project" value="TreeGrafter"/>
</dbReference>
<keyword evidence="9 15" id="KW-0067">ATP-binding</keyword>
<dbReference type="Gene3D" id="3.30.930.10">
    <property type="entry name" value="Bira Bifunctional Protein, Domain 2"/>
    <property type="match status" value="1"/>
</dbReference>
<dbReference type="SMART" id="SM00873">
    <property type="entry name" value="B3_4"/>
    <property type="match status" value="1"/>
</dbReference>
<comment type="subcellular location">
    <subcellularLocation>
        <location evidence="1 15">Cytoplasm</location>
    </subcellularLocation>
</comment>
<comment type="similarity">
    <text evidence="2 15">Belongs to the phenylalanyl-tRNA synthetase beta subunit family. Type 1 subfamily.</text>
</comment>
<feature type="binding site" evidence="15">
    <location>
        <position position="467"/>
    </location>
    <ligand>
        <name>Mg(2+)</name>
        <dbReference type="ChEBI" id="CHEBI:18420"/>
        <note>shared with alpha subunit</note>
    </ligand>
</feature>
<comment type="subunit">
    <text evidence="3 15">Tetramer of two alpha and two beta subunits.</text>
</comment>
<dbReference type="Gene3D" id="3.50.40.10">
    <property type="entry name" value="Phenylalanyl-trna Synthetase, Chain B, domain 3"/>
    <property type="match status" value="1"/>
</dbReference>
<keyword evidence="10 15" id="KW-0460">Magnesium</keyword>
<dbReference type="PROSITE" id="PS51447">
    <property type="entry name" value="FDX_ACB"/>
    <property type="match status" value="1"/>
</dbReference>
<dbReference type="STRING" id="525918.SAMN05660964_00992"/>
<dbReference type="FunFam" id="2.40.50.140:FF:000045">
    <property type="entry name" value="Phenylalanine--tRNA ligase beta subunit"/>
    <property type="match status" value="1"/>
</dbReference>
<dbReference type="SMART" id="SM00896">
    <property type="entry name" value="FDX-ACB"/>
    <property type="match status" value="1"/>
</dbReference>
<accession>A0A1H3YQE4</accession>
<dbReference type="InterPro" id="IPR033714">
    <property type="entry name" value="tRNA_bind_bactPheRS"/>
</dbReference>
<evidence type="ECO:0000259" key="19">
    <source>
        <dbReference type="PROSITE" id="PS51483"/>
    </source>
</evidence>
<dbReference type="InterPro" id="IPR004532">
    <property type="entry name" value="Phe-tRNA-ligase_IIc_bsu_bact"/>
</dbReference>
<evidence type="ECO:0000256" key="5">
    <source>
        <dbReference type="ARBA" id="ARBA00022555"/>
    </source>
</evidence>
<keyword evidence="8 15" id="KW-0547">Nucleotide-binding</keyword>
<dbReference type="SUPFAM" id="SSF55681">
    <property type="entry name" value="Class II aaRS and biotin synthetases"/>
    <property type="match status" value="1"/>
</dbReference>
<comment type="cofactor">
    <cofactor evidence="15">
        <name>Mg(2+)</name>
        <dbReference type="ChEBI" id="CHEBI:18420"/>
    </cofactor>
    <text evidence="15">Binds 2 magnesium ions per tetramer.</text>
</comment>
<feature type="binding site" evidence="15">
    <location>
        <position position="458"/>
    </location>
    <ligand>
        <name>Mg(2+)</name>
        <dbReference type="ChEBI" id="CHEBI:18420"/>
        <note>shared with alpha subunit</note>
    </ligand>
</feature>
<dbReference type="Pfam" id="PF01588">
    <property type="entry name" value="tRNA_bind"/>
    <property type="match status" value="1"/>
</dbReference>
<evidence type="ECO:0000256" key="3">
    <source>
        <dbReference type="ARBA" id="ARBA00011209"/>
    </source>
</evidence>
<dbReference type="SUPFAM" id="SSF54991">
    <property type="entry name" value="Anticodon-binding domain of PheRS"/>
    <property type="match status" value="1"/>
</dbReference>
<dbReference type="SUPFAM" id="SSF56037">
    <property type="entry name" value="PheT/TilS domain"/>
    <property type="match status" value="1"/>
</dbReference>
<dbReference type="FunFam" id="3.30.56.10:FF:000002">
    <property type="entry name" value="Phenylalanine--tRNA ligase beta subunit"/>
    <property type="match status" value="1"/>
</dbReference>
<feature type="binding site" evidence="15">
    <location>
        <position position="468"/>
    </location>
    <ligand>
        <name>Mg(2+)</name>
        <dbReference type="ChEBI" id="CHEBI:18420"/>
        <note>shared with alpha subunit</note>
    </ligand>
</feature>
<dbReference type="SUPFAM" id="SSF50249">
    <property type="entry name" value="Nucleic acid-binding proteins"/>
    <property type="match status" value="1"/>
</dbReference>
<feature type="domain" description="B5" evidence="19">
    <location>
        <begin position="405"/>
        <end position="480"/>
    </location>
</feature>
<keyword evidence="21" id="KW-1185">Reference proteome</keyword>
<feature type="domain" description="TRNA-binding" evidence="17">
    <location>
        <begin position="39"/>
        <end position="152"/>
    </location>
</feature>
<dbReference type="PROSITE" id="PS51483">
    <property type="entry name" value="B5"/>
    <property type="match status" value="1"/>
</dbReference>
<dbReference type="CDD" id="cd02796">
    <property type="entry name" value="tRNA_bind_bactPheRS"/>
    <property type="match status" value="1"/>
</dbReference>